<feature type="compositionally biased region" description="Basic and acidic residues" evidence="4">
    <location>
        <begin position="121"/>
        <end position="138"/>
    </location>
</feature>
<dbReference type="Pfam" id="PF03184">
    <property type="entry name" value="DDE_1"/>
    <property type="match status" value="1"/>
</dbReference>
<evidence type="ECO:0000256" key="3">
    <source>
        <dbReference type="ARBA" id="ARBA00023125"/>
    </source>
</evidence>
<dbReference type="InterPro" id="IPR009057">
    <property type="entry name" value="Homeodomain-like_sf"/>
</dbReference>
<evidence type="ECO:0000256" key="4">
    <source>
        <dbReference type="SAM" id="MobiDB-lite"/>
    </source>
</evidence>
<dbReference type="InterPro" id="IPR004875">
    <property type="entry name" value="DDE_SF_endonuclease_dom"/>
</dbReference>
<accession>A0A0A9Z1T7</accession>
<feature type="domain" description="HTH CENPB-type" evidence="5">
    <location>
        <begin position="416"/>
        <end position="483"/>
    </location>
</feature>
<proteinExistence type="inferred from homology"/>
<dbReference type="Gene3D" id="1.10.10.10">
    <property type="entry name" value="Winged helix-like DNA-binding domain superfamily/Winged helix DNA-binding domain"/>
    <property type="match status" value="1"/>
</dbReference>
<dbReference type="GO" id="GO:0005634">
    <property type="term" value="C:nucleus"/>
    <property type="evidence" value="ECO:0007669"/>
    <property type="project" value="UniProtKB-SubCell"/>
</dbReference>
<gene>
    <name evidence="6" type="primary">POGZ_1</name>
    <name evidence="6" type="ORF">CM83_94459</name>
</gene>
<dbReference type="GO" id="GO:0043565">
    <property type="term" value="F:sequence-specific DNA binding"/>
    <property type="evidence" value="ECO:0007669"/>
    <property type="project" value="InterPro"/>
</dbReference>
<evidence type="ECO:0000313" key="6">
    <source>
        <dbReference type="EMBL" id="JAG38424.1"/>
    </source>
</evidence>
<dbReference type="SUPFAM" id="SSF46689">
    <property type="entry name" value="Homeodomain-like"/>
    <property type="match status" value="1"/>
</dbReference>
<comment type="subcellular location">
    <subcellularLocation>
        <location evidence="1">Nucleus</location>
    </subcellularLocation>
</comment>
<dbReference type="InterPro" id="IPR010921">
    <property type="entry name" value="Trp_repressor/repl_initiator"/>
</dbReference>
<evidence type="ECO:0000256" key="1">
    <source>
        <dbReference type="ARBA" id="ARBA00004123"/>
    </source>
</evidence>
<dbReference type="SMART" id="SM00674">
    <property type="entry name" value="CENPB"/>
    <property type="match status" value="2"/>
</dbReference>
<dbReference type="Gene3D" id="1.10.10.60">
    <property type="entry name" value="Homeodomain-like"/>
    <property type="match status" value="2"/>
</dbReference>
<dbReference type="Pfam" id="PF03221">
    <property type="entry name" value="HTH_Tnp_Tc5"/>
    <property type="match status" value="1"/>
</dbReference>
<dbReference type="PANTHER" id="PTHR19303">
    <property type="entry name" value="TRANSPOSON"/>
    <property type="match status" value="1"/>
</dbReference>
<keyword evidence="3" id="KW-0238">DNA-binding</keyword>
<dbReference type="EMBL" id="GBHO01005180">
    <property type="protein sequence ID" value="JAG38424.1"/>
    <property type="molecule type" value="Transcribed_RNA"/>
</dbReference>
<dbReference type="InterPro" id="IPR050863">
    <property type="entry name" value="CenT-Element_Derived"/>
</dbReference>
<dbReference type="AlphaFoldDB" id="A0A0A9Z1T7"/>
<protein>
    <submittedName>
        <fullName evidence="6">Pogo transposable element with ZNF domain</fullName>
    </submittedName>
</protein>
<dbReference type="InterPro" id="IPR006600">
    <property type="entry name" value="HTH_CenpB_DNA-bd_dom"/>
</dbReference>
<dbReference type="SUPFAM" id="SSF48295">
    <property type="entry name" value="TrpR-like"/>
    <property type="match status" value="1"/>
</dbReference>
<feature type="region of interest" description="Disordered" evidence="4">
    <location>
        <begin position="77"/>
        <end position="147"/>
    </location>
</feature>
<evidence type="ECO:0000256" key="2">
    <source>
        <dbReference type="ARBA" id="ARBA00010881"/>
    </source>
</evidence>
<dbReference type="PANTHER" id="PTHR19303:SF73">
    <property type="entry name" value="PROTEIN PDC2"/>
    <property type="match status" value="1"/>
</dbReference>
<comment type="similarity">
    <text evidence="2">Belongs to the tigger transposable element derived protein family.</text>
</comment>
<dbReference type="InterPro" id="IPR036388">
    <property type="entry name" value="WH-like_DNA-bd_sf"/>
</dbReference>
<feature type="compositionally biased region" description="Polar residues" evidence="4">
    <location>
        <begin position="77"/>
        <end position="111"/>
    </location>
</feature>
<organism evidence="6">
    <name type="scientific">Lygus hesperus</name>
    <name type="common">Western plant bug</name>
    <dbReference type="NCBI Taxonomy" id="30085"/>
    <lineage>
        <taxon>Eukaryota</taxon>
        <taxon>Metazoa</taxon>
        <taxon>Ecdysozoa</taxon>
        <taxon>Arthropoda</taxon>
        <taxon>Hexapoda</taxon>
        <taxon>Insecta</taxon>
        <taxon>Pterygota</taxon>
        <taxon>Neoptera</taxon>
        <taxon>Paraneoptera</taxon>
        <taxon>Hemiptera</taxon>
        <taxon>Heteroptera</taxon>
        <taxon>Panheteroptera</taxon>
        <taxon>Cimicomorpha</taxon>
        <taxon>Miridae</taxon>
        <taxon>Mirini</taxon>
        <taxon>Lygus</taxon>
    </lineage>
</organism>
<sequence>MSHSSIQESKLARPGLRKEFRKIDHQIWLWTVGKQLTKCQIKNYAKEAFENAGIPEFKASDGWYRRWMARWGRSKNSLMKNAKTQKTDTTSIRLNNTPLEENIDSPPSTSKEPAKTLGPKDCIKPRGRRAAERPKSDDPSVSGRDPISTAHQIFNSQDLPETSGLTEPIANNPAVAVLPKKKIERYLPQFKAKVVSYALKYSIKDAVYNYKVNKSTIADWIRDEQKGAEVVDGALQVEIRPDHDFVDWLQRERKSGRLITKDLLLSKFKELTTYNNRDLATKKAMWFYKYMDRFNDEISQSKTHIMYPTSFKRELAKLCGKWSKKTIGRVFNVDRKRITNWVERYLKDNCAQIDRKVSCYLTDDKIDAELWKWYSCKSPKPKSKQIRDKAVKMYRQGGYNGINCSSGWYYRWRKRYMLPSSSLERKEFDDQLICWILAEFDDNKSITHAQLISQATAIKGDGFKLSPSWVVRFLKRYSPFMQKCPGVDVKLPSQLEPKVSEFRADLMSVINSHSIGLDSILAFDEVPLNFSTSGHQQPKCLLRKSGFENCHASLILVCTAAGELLPSTLILKSEHEDDWSDFIPHVNVAYQSQGVADVPLLKKWYSSLVQTLQKPHILICDSYSPHIELLDMSRESYDGACKLMVIPPGCSSRLLPTLYGINEEFKSAVASHWEKWLQETCWNTGNPVKLPSSCEIRNWVLQVQQKYSIELKETIRNGFSNILLET</sequence>
<name>A0A0A9Z1T7_LYGHE</name>
<reference evidence="6" key="1">
    <citation type="journal article" date="2014" name="PLoS ONE">
        <title>Transcriptome-Based Identification of ABC Transporters in the Western Tarnished Plant Bug Lygus hesperus.</title>
        <authorList>
            <person name="Hull J.J."/>
            <person name="Chaney K."/>
            <person name="Geib S.M."/>
            <person name="Fabrick J.A."/>
            <person name="Brent C.S."/>
            <person name="Walsh D."/>
            <person name="Lavine L.C."/>
        </authorList>
    </citation>
    <scope>NUCLEOTIDE SEQUENCE</scope>
</reference>
<reference evidence="6" key="2">
    <citation type="submission" date="2014-07" db="EMBL/GenBank/DDBJ databases">
        <authorList>
            <person name="Hull J."/>
        </authorList>
    </citation>
    <scope>NUCLEOTIDE SEQUENCE</scope>
</reference>
<dbReference type="PROSITE" id="PS51253">
    <property type="entry name" value="HTH_CENPB"/>
    <property type="match status" value="1"/>
</dbReference>
<evidence type="ECO:0000259" key="5">
    <source>
        <dbReference type="PROSITE" id="PS51253"/>
    </source>
</evidence>